<evidence type="ECO:0000259" key="4">
    <source>
        <dbReference type="PROSITE" id="PS50995"/>
    </source>
</evidence>
<name>A0A917BCS7_HALAA</name>
<keyword evidence="1" id="KW-0805">Transcription regulation</keyword>
<evidence type="ECO:0000313" key="6">
    <source>
        <dbReference type="Proteomes" id="UP000660110"/>
    </source>
</evidence>
<organism evidence="5 6">
    <name type="scientific">Halobacillus andaensis</name>
    <dbReference type="NCBI Taxonomy" id="1176239"/>
    <lineage>
        <taxon>Bacteria</taxon>
        <taxon>Bacillati</taxon>
        <taxon>Bacillota</taxon>
        <taxon>Bacilli</taxon>
        <taxon>Bacillales</taxon>
        <taxon>Bacillaceae</taxon>
        <taxon>Halobacillus</taxon>
    </lineage>
</organism>
<dbReference type="GO" id="GO:0003677">
    <property type="term" value="F:DNA binding"/>
    <property type="evidence" value="ECO:0007669"/>
    <property type="project" value="UniProtKB-KW"/>
</dbReference>
<dbReference type="AlphaFoldDB" id="A0A917BCS7"/>
<gene>
    <name evidence="5" type="primary">ypoP</name>
    <name evidence="5" type="ORF">GCM10010954_36950</name>
</gene>
<dbReference type="PANTHER" id="PTHR42756">
    <property type="entry name" value="TRANSCRIPTIONAL REGULATOR, MARR"/>
    <property type="match status" value="1"/>
</dbReference>
<feature type="domain" description="HTH marR-type" evidence="4">
    <location>
        <begin position="10"/>
        <end position="139"/>
    </location>
</feature>
<dbReference type="RefSeq" id="WP_188379017.1">
    <property type="nucleotide sequence ID" value="NZ_BMEL01000005.1"/>
</dbReference>
<dbReference type="PANTHER" id="PTHR42756:SF1">
    <property type="entry name" value="TRANSCRIPTIONAL REPRESSOR OF EMRAB OPERON"/>
    <property type="match status" value="1"/>
</dbReference>
<accession>A0A917BCS7</accession>
<dbReference type="SUPFAM" id="SSF46785">
    <property type="entry name" value="Winged helix' DNA-binding domain"/>
    <property type="match status" value="1"/>
</dbReference>
<evidence type="ECO:0000313" key="5">
    <source>
        <dbReference type="EMBL" id="GGF34461.1"/>
    </source>
</evidence>
<evidence type="ECO:0000256" key="2">
    <source>
        <dbReference type="ARBA" id="ARBA00023125"/>
    </source>
</evidence>
<dbReference type="Pfam" id="PF01047">
    <property type="entry name" value="MarR"/>
    <property type="match status" value="1"/>
</dbReference>
<reference evidence="5" key="1">
    <citation type="journal article" date="2014" name="Int. J. Syst. Evol. Microbiol.">
        <title>Complete genome sequence of Corynebacterium casei LMG S-19264T (=DSM 44701T), isolated from a smear-ripened cheese.</title>
        <authorList>
            <consortium name="US DOE Joint Genome Institute (JGI-PGF)"/>
            <person name="Walter F."/>
            <person name="Albersmeier A."/>
            <person name="Kalinowski J."/>
            <person name="Ruckert C."/>
        </authorList>
    </citation>
    <scope>NUCLEOTIDE SEQUENCE</scope>
    <source>
        <strain evidence="5">CGMCC 1.12153</strain>
    </source>
</reference>
<keyword evidence="2" id="KW-0238">DNA-binding</keyword>
<dbReference type="Gene3D" id="1.10.10.10">
    <property type="entry name" value="Winged helix-like DNA-binding domain superfamily/Winged helix DNA-binding domain"/>
    <property type="match status" value="1"/>
</dbReference>
<keyword evidence="6" id="KW-1185">Reference proteome</keyword>
<keyword evidence="3" id="KW-0804">Transcription</keyword>
<dbReference type="EMBL" id="BMEL01000005">
    <property type="protein sequence ID" value="GGF34461.1"/>
    <property type="molecule type" value="Genomic_DNA"/>
</dbReference>
<evidence type="ECO:0000256" key="3">
    <source>
        <dbReference type="ARBA" id="ARBA00023163"/>
    </source>
</evidence>
<dbReference type="PROSITE" id="PS50995">
    <property type="entry name" value="HTH_MARR_2"/>
    <property type="match status" value="1"/>
</dbReference>
<sequence length="139" mass="16524">MNDQEKIALITELEGTMRHFIKEFRRQLNEQLGEGFTSSEFAFLRAIHENSEQNVSCLASTLNVSNSHATSIMDRLEEKELITRTRSKQDRRVVVFQLTTRGEHIFEELHEKRTVYMQERFKKLSKKDLQELIRIFHIL</sequence>
<dbReference type="InterPro" id="IPR000835">
    <property type="entry name" value="HTH_MarR-typ"/>
</dbReference>
<evidence type="ECO:0000256" key="1">
    <source>
        <dbReference type="ARBA" id="ARBA00023015"/>
    </source>
</evidence>
<dbReference type="GO" id="GO:0003700">
    <property type="term" value="F:DNA-binding transcription factor activity"/>
    <property type="evidence" value="ECO:0007669"/>
    <property type="project" value="InterPro"/>
</dbReference>
<dbReference type="InterPro" id="IPR036388">
    <property type="entry name" value="WH-like_DNA-bd_sf"/>
</dbReference>
<dbReference type="InterPro" id="IPR036390">
    <property type="entry name" value="WH_DNA-bd_sf"/>
</dbReference>
<reference evidence="5" key="2">
    <citation type="submission" date="2020-09" db="EMBL/GenBank/DDBJ databases">
        <authorList>
            <person name="Sun Q."/>
            <person name="Zhou Y."/>
        </authorList>
    </citation>
    <scope>NUCLEOTIDE SEQUENCE</scope>
    <source>
        <strain evidence="5">CGMCC 1.12153</strain>
    </source>
</reference>
<proteinExistence type="predicted"/>
<dbReference type="SMART" id="SM00347">
    <property type="entry name" value="HTH_MARR"/>
    <property type="match status" value="1"/>
</dbReference>
<protein>
    <submittedName>
        <fullName evidence="5">HTH-type transcriptional regulator YpoP</fullName>
    </submittedName>
</protein>
<dbReference type="PRINTS" id="PR00598">
    <property type="entry name" value="HTHMARR"/>
</dbReference>
<dbReference type="Proteomes" id="UP000660110">
    <property type="component" value="Unassembled WGS sequence"/>
</dbReference>
<comment type="caution">
    <text evidence="5">The sequence shown here is derived from an EMBL/GenBank/DDBJ whole genome shotgun (WGS) entry which is preliminary data.</text>
</comment>